<dbReference type="AlphaFoldDB" id="A0A812NE69"/>
<evidence type="ECO:0000313" key="5">
    <source>
        <dbReference type="EMBL" id="CAE7283464.1"/>
    </source>
</evidence>
<dbReference type="InterPro" id="IPR002885">
    <property type="entry name" value="PPR_rpt"/>
</dbReference>
<evidence type="ECO:0000256" key="2">
    <source>
        <dbReference type="PROSITE-ProRule" id="PRU00708"/>
    </source>
</evidence>
<organism evidence="5 6">
    <name type="scientific">Symbiodinium natans</name>
    <dbReference type="NCBI Taxonomy" id="878477"/>
    <lineage>
        <taxon>Eukaryota</taxon>
        <taxon>Sar</taxon>
        <taxon>Alveolata</taxon>
        <taxon>Dinophyceae</taxon>
        <taxon>Suessiales</taxon>
        <taxon>Symbiodiniaceae</taxon>
        <taxon>Symbiodinium</taxon>
    </lineage>
</organism>
<dbReference type="InterPro" id="IPR050667">
    <property type="entry name" value="PPR-containing_protein"/>
</dbReference>
<feature type="domain" description="PROP1-like PPR" evidence="4">
    <location>
        <begin position="193"/>
        <end position="348"/>
    </location>
</feature>
<sequence>MGRSGRGRVASIKESRMEEPDDEPQDALKEVPTPLRGGFRAAVKAPLNALEEVMRRRGVDEAWDALEQMHADGKTTDKYTVSRMLMKTVGDGHLDPTRAYRGITLVERFIEMQPEDVDEVLFNALLDTCCRLKDLKRLESCVNWMRQLKVKPSPITLGILVKTYGQAGDLDKVLAAWDEMEEQRGLANSVTYGCMLDACVKCGNLQKAVEVFRGMRATGKHRNTILYTTMIKGYGLHKDLDNALELFHEMRDEGVPYNTITYNSILEACVKCGDIASAENILEQMVQTEMEIEPDLISYSTVLKGYCQNGELLKALCMFDDMKERRLRCDELVYNTLMEGCVKTDDWKAGCGLFGEMVSCGLRPSAITASILSRLFQRVGHEDADERVTDLFAVVGLEKPQPAERPRAARRGQRSPAASPGVDASPSIAESLPYMASQSEMSEAPPRQLRGHLSTSSACSVPPSPMSPLHAMGSPAVQGPMRQGGFPAAHHSPQRAQLPHNETSEVKHNRVPSLASMLPIDRYHEKAYGQGCPLAPPLPLDGAFNEQGCGSHGPVPIQFSPALKGTSGGQPPIPSLVSLLRQPEEVYDPQGHRHSHGRTPSLATLLAPLDTLGEVGGYKGDRFVNNDQAAQPSPSPVAPMPSPVGLVGHADGKHDQDVRQPFGHAVPSLASMISPMEPQSRDQALLRAFRSLSFCFAPLWSCPAYTAAADANPKQHGPVLKLAIVASRALCTRLAVVLVLSSRSDFRLAACAARVPDPSRLTGSRHLDRCLYHRLRAQISQICALSRFSPWVPVVLFRYCGPKVSTQASSGFNAAVSRSSRRSGTGWRVMAEKALMVLTGWLLHLHDLGTQSSVLAMGPLGRRRQSSCLECSRTKSNCPDLKKHPGAGGSGTHKEAASCAEYAQVLRATVLFGAAGEATLGGVLEFAHSKAGWDTARHCWAMLTVWLKRRLPAVATGEARAAVKQRPVARCIQGPEEPSLTSSKRAEDRVRTSGVQFELAYSGDWLEVFDKKLEQALGDIEDADIPQEELVGFSLSITDAHGSVLVYLDSTELETSGLPTQELFSGCQAGVSAHFPLRVRFGPASSGQDVGGLVSAAPEGPNTELPISPAILLEQFRRNLCRKPLRLGGPVSLARVEELCEILAIGEGNLSEELPVPGNVFSINFVPVLLQAQTSTE</sequence>
<keyword evidence="1" id="KW-0677">Repeat</keyword>
<dbReference type="InterPro" id="IPR033443">
    <property type="entry name" value="PROP1-like_PPR_dom"/>
</dbReference>
<feature type="repeat" description="PPR" evidence="2">
    <location>
        <begin position="118"/>
        <end position="152"/>
    </location>
</feature>
<feature type="repeat" description="PPR" evidence="2">
    <location>
        <begin position="223"/>
        <end position="257"/>
    </location>
</feature>
<dbReference type="Pfam" id="PF13812">
    <property type="entry name" value="PPR_3"/>
    <property type="match status" value="1"/>
</dbReference>
<protein>
    <recommendedName>
        <fullName evidence="4">PROP1-like PPR domain-containing protein</fullName>
    </recommendedName>
</protein>
<dbReference type="EMBL" id="CAJNDS010001835">
    <property type="protein sequence ID" value="CAE7283464.1"/>
    <property type="molecule type" value="Genomic_DNA"/>
</dbReference>
<dbReference type="NCBIfam" id="TIGR00756">
    <property type="entry name" value="PPR"/>
    <property type="match status" value="6"/>
</dbReference>
<dbReference type="InterPro" id="IPR011990">
    <property type="entry name" value="TPR-like_helical_dom_sf"/>
</dbReference>
<proteinExistence type="predicted"/>
<feature type="repeat" description="PPR" evidence="2">
    <location>
        <begin position="188"/>
        <end position="222"/>
    </location>
</feature>
<reference evidence="5" key="1">
    <citation type="submission" date="2021-02" db="EMBL/GenBank/DDBJ databases">
        <authorList>
            <person name="Dougan E. K."/>
            <person name="Rhodes N."/>
            <person name="Thang M."/>
            <person name="Chan C."/>
        </authorList>
    </citation>
    <scope>NUCLEOTIDE SEQUENCE</scope>
</reference>
<keyword evidence="6" id="KW-1185">Reference proteome</keyword>
<dbReference type="PANTHER" id="PTHR47939">
    <property type="entry name" value="MEMBRANE-ASSOCIATED SALT-INDUCIBLE PROTEIN-LIKE"/>
    <property type="match status" value="1"/>
</dbReference>
<dbReference type="PROSITE" id="PS51375">
    <property type="entry name" value="PPR"/>
    <property type="match status" value="6"/>
</dbReference>
<feature type="repeat" description="PPR" evidence="2">
    <location>
        <begin position="258"/>
        <end position="292"/>
    </location>
</feature>
<feature type="region of interest" description="Disordered" evidence="3">
    <location>
        <begin position="1"/>
        <end position="29"/>
    </location>
</feature>
<dbReference type="OrthoDB" id="423209at2759"/>
<feature type="repeat" description="PPR" evidence="2">
    <location>
        <begin position="295"/>
        <end position="329"/>
    </location>
</feature>
<dbReference type="Gene3D" id="1.25.40.10">
    <property type="entry name" value="Tetratricopeptide repeat domain"/>
    <property type="match status" value="3"/>
</dbReference>
<feature type="repeat" description="PPR" evidence="2">
    <location>
        <begin position="330"/>
        <end position="364"/>
    </location>
</feature>
<dbReference type="PANTHER" id="PTHR47939:SF5">
    <property type="entry name" value="PENTACOTRIPEPTIDE-REPEAT REGION OF PRORP DOMAIN-CONTAINING PROTEIN"/>
    <property type="match status" value="1"/>
</dbReference>
<gene>
    <name evidence="5" type="ORF">SNAT2548_LOCUS15022</name>
</gene>
<evidence type="ECO:0000256" key="1">
    <source>
        <dbReference type="ARBA" id="ARBA00022737"/>
    </source>
</evidence>
<evidence type="ECO:0000256" key="3">
    <source>
        <dbReference type="SAM" id="MobiDB-lite"/>
    </source>
</evidence>
<dbReference type="Proteomes" id="UP000604046">
    <property type="component" value="Unassembled WGS sequence"/>
</dbReference>
<evidence type="ECO:0000259" key="4">
    <source>
        <dbReference type="Pfam" id="PF17177"/>
    </source>
</evidence>
<comment type="caution">
    <text evidence="5">The sequence shown here is derived from an EMBL/GenBank/DDBJ whole genome shotgun (WGS) entry which is preliminary data.</text>
</comment>
<accession>A0A812NE69</accession>
<dbReference type="Pfam" id="PF17177">
    <property type="entry name" value="PPR_long"/>
    <property type="match status" value="1"/>
</dbReference>
<feature type="region of interest" description="Disordered" evidence="3">
    <location>
        <begin position="399"/>
        <end position="478"/>
    </location>
</feature>
<evidence type="ECO:0000313" key="6">
    <source>
        <dbReference type="Proteomes" id="UP000604046"/>
    </source>
</evidence>
<name>A0A812NE69_9DINO</name>